<name>A0A0S2ZMT6_9FUSO</name>
<reference evidence="2 3" key="1">
    <citation type="submission" date="2015-11" db="EMBL/GenBank/DDBJ databases">
        <authorList>
            <person name="Zhang Y."/>
            <person name="Guo Z."/>
        </authorList>
    </citation>
    <scope>NUCLEOTIDE SEQUENCE [LARGE SCALE GENOMIC DNA]</scope>
    <source>
        <strain evidence="2 3">ChDC F174</strain>
    </source>
</reference>
<evidence type="ECO:0000256" key="1">
    <source>
        <dbReference type="SAM" id="SignalP"/>
    </source>
</evidence>
<feature type="signal peptide" evidence="1">
    <location>
        <begin position="1"/>
        <end position="18"/>
    </location>
</feature>
<organism evidence="2">
    <name type="scientific">Fusobacterium hwasookii ChDC F174</name>
    <dbReference type="NCBI Taxonomy" id="1307442"/>
    <lineage>
        <taxon>Bacteria</taxon>
        <taxon>Fusobacteriati</taxon>
        <taxon>Fusobacteriota</taxon>
        <taxon>Fusobacteriia</taxon>
        <taxon>Fusobacteriales</taxon>
        <taxon>Fusobacteriaceae</taxon>
        <taxon>Fusobacterium</taxon>
    </lineage>
</organism>
<dbReference type="EMBL" id="CP013331">
    <property type="protein sequence ID" value="ALQ40095.1"/>
    <property type="molecule type" value="Genomic_DNA"/>
</dbReference>
<dbReference type="KEGG" id="fhw:RN87_06065"/>
<sequence length="143" mass="16098">MKKILLILLICLATIVNGAPNPFREVDTMDKAFEMTGFTLETPATCKNYKKKKINVIKDKMVEVVYLKETNTEGLVIRKSKGTYKISKDAKTIRIGNYDVIEQTKGENITLATWTDGTYSYVINPNGTELNAEEMAKLILSIK</sequence>
<evidence type="ECO:0000313" key="2">
    <source>
        <dbReference type="EMBL" id="ALQ40095.1"/>
    </source>
</evidence>
<feature type="chain" id="PRO_5006608696" evidence="1">
    <location>
        <begin position="19"/>
        <end position="143"/>
    </location>
</feature>
<proteinExistence type="predicted"/>
<dbReference type="RefSeq" id="WP_029492700.1">
    <property type="nucleotide sequence ID" value="NZ_ATKF01000017.1"/>
</dbReference>
<accession>A0A0S2ZMT6</accession>
<dbReference type="AlphaFoldDB" id="A0A0S2ZMT6"/>
<evidence type="ECO:0000313" key="3">
    <source>
        <dbReference type="Proteomes" id="UP000063275"/>
    </source>
</evidence>
<gene>
    <name evidence="2" type="ORF">RN87_06065</name>
</gene>
<dbReference type="OrthoDB" id="7061752at2"/>
<protein>
    <submittedName>
        <fullName evidence="2">D-tyrosyl-tRNA(Tyr) deacylase</fullName>
    </submittedName>
</protein>
<keyword evidence="1" id="KW-0732">Signal</keyword>
<dbReference type="Proteomes" id="UP000063275">
    <property type="component" value="Chromosome"/>
</dbReference>